<accession>D6GRL6</accession>
<gene>
    <name evidence="3" type="ordered locus">HMPREF0389_00222</name>
</gene>
<dbReference type="PATRIC" id="fig|546269.5.peg.438"/>
<dbReference type="OrthoDB" id="7839302at2"/>
<dbReference type="Gene3D" id="3.30.70.970">
    <property type="entry name" value="RraB-like"/>
    <property type="match status" value="1"/>
</dbReference>
<evidence type="ECO:0000259" key="2">
    <source>
        <dbReference type="Pfam" id="PF06877"/>
    </source>
</evidence>
<dbReference type="Pfam" id="PF05117">
    <property type="entry name" value="DUF695"/>
    <property type="match status" value="1"/>
</dbReference>
<organism evidence="3 4">
    <name type="scientific">Filifactor alocis (strain ATCC 35896 / CCUG 47790 / D40 B5)</name>
    <name type="common">Fusobacterium alocis</name>
    <dbReference type="NCBI Taxonomy" id="546269"/>
    <lineage>
        <taxon>Bacteria</taxon>
        <taxon>Bacillati</taxon>
        <taxon>Bacillota</taxon>
        <taxon>Clostridia</taxon>
        <taxon>Peptostreptococcales</taxon>
        <taxon>Filifactoraceae</taxon>
        <taxon>Filifactor</taxon>
    </lineage>
</organism>
<sequence>MSKKIKEIPQDWGMYLQGINEKPALTKTNLSLFRLAPIKSYDVRIQFAVYYMNQTESGLPSQEENPKLWEIEDALTEAIQCFDVIDVGLIKCEGAMNLFFYAKEKREELEQIEQSLIQTLSKEFEGYQWNIWFDTDKEWECYLETLYPNKYSMQEIKNNNVLEALQSEGDDFSKERLIEHWAYFETEEACLNFIKKVQSEHFQLFSDDVIDNGQYRYQAGVSRNDSLDDIDEITWYLLDTAEEFGGFYDGWGCGLMK</sequence>
<reference evidence="4" key="1">
    <citation type="submission" date="2010-12" db="EMBL/GenBank/DDBJ databases">
        <title>The genome sequence of Filifactor alocis strain ATCC 35896.</title>
        <authorList>
            <consortium name="The Broad Institute Genome Sequencing Platform"/>
            <person name="Ward D."/>
            <person name="Earl A."/>
            <person name="Feldgarden M."/>
            <person name="Young S.K."/>
            <person name="Gargeya S."/>
            <person name="Zeng Q."/>
            <person name="Alvarado L."/>
            <person name="Berlin A."/>
            <person name="Bochicchio J."/>
            <person name="Chapman S.B."/>
            <person name="Chen Z."/>
            <person name="Freedman E."/>
            <person name="Gellesch M."/>
            <person name="Goldberg J."/>
            <person name="Griggs A."/>
            <person name="Gujja S."/>
            <person name="Heilman E."/>
            <person name="Heiman D."/>
            <person name="Howarth C."/>
            <person name="Mehta T."/>
            <person name="Neiman D."/>
            <person name="Pearson M."/>
            <person name="Roberts A."/>
            <person name="Saif S."/>
            <person name="Shea T."/>
            <person name="Shenoy N."/>
            <person name="Sisk P."/>
            <person name="Stolte C."/>
            <person name="Sykes S."/>
            <person name="White J."/>
            <person name="Yandava C."/>
            <person name="Izard J."/>
            <person name="Blanton J.M."/>
            <person name="Baranova O.V."/>
            <person name="Tanner A.C."/>
            <person name="Dewhirst F.E."/>
            <person name="Haas B."/>
            <person name="Nusbaum C."/>
            <person name="Birren B."/>
        </authorList>
    </citation>
    <scope>NUCLEOTIDE SEQUENCE [LARGE SCALE GENOMIC DNA]</scope>
    <source>
        <strain evidence="4">ATCC 35896 / D40 B5</strain>
    </source>
</reference>
<evidence type="ECO:0000313" key="4">
    <source>
        <dbReference type="Proteomes" id="UP000007468"/>
    </source>
</evidence>
<dbReference type="Pfam" id="PF06877">
    <property type="entry name" value="RraB"/>
    <property type="match status" value="1"/>
</dbReference>
<dbReference type="SUPFAM" id="SSF89946">
    <property type="entry name" value="Hypothetical protein VC0424"/>
    <property type="match status" value="1"/>
</dbReference>
<feature type="domain" description="DUF695" evidence="1">
    <location>
        <begin position="10"/>
        <end position="147"/>
    </location>
</feature>
<dbReference type="Proteomes" id="UP000007468">
    <property type="component" value="Chromosome"/>
</dbReference>
<dbReference type="InterPro" id="IPR016097">
    <property type="entry name" value="DUF695"/>
</dbReference>
<feature type="domain" description="Regulator of ribonuclease activity B" evidence="2">
    <location>
        <begin position="156"/>
        <end position="253"/>
    </location>
</feature>
<keyword evidence="4" id="KW-1185">Reference proteome</keyword>
<evidence type="ECO:0000313" key="3">
    <source>
        <dbReference type="EMBL" id="EFE28307.1"/>
    </source>
</evidence>
<dbReference type="AlphaFoldDB" id="D6GRL6"/>
<name>D6GRL6_FILAD</name>
<dbReference type="InterPro" id="IPR036701">
    <property type="entry name" value="RraB-like_sf"/>
</dbReference>
<dbReference type="EMBL" id="CP002390">
    <property type="protein sequence ID" value="EFE28307.1"/>
    <property type="molecule type" value="Genomic_DNA"/>
</dbReference>
<proteinExistence type="predicted"/>
<dbReference type="RefSeq" id="WP_014262083.1">
    <property type="nucleotide sequence ID" value="NC_016630.1"/>
</dbReference>
<evidence type="ECO:0000259" key="1">
    <source>
        <dbReference type="Pfam" id="PF05117"/>
    </source>
</evidence>
<dbReference type="InterPro" id="IPR009671">
    <property type="entry name" value="RraB_dom"/>
</dbReference>
<dbReference type="KEGG" id="faa:HMPREF0389_00222"/>
<dbReference type="eggNOG" id="COG3076">
    <property type="taxonomic scope" value="Bacteria"/>
</dbReference>
<protein>
    <submittedName>
        <fullName evidence="3">TIGR01619 family protein</fullName>
    </submittedName>
</protein>